<evidence type="ECO:0000256" key="1">
    <source>
        <dbReference type="ARBA" id="ARBA00022723"/>
    </source>
</evidence>
<dbReference type="Pfam" id="PF01753">
    <property type="entry name" value="zf-MYND"/>
    <property type="match status" value="1"/>
</dbReference>
<sequence>MSLDDVVHKKFSYIYIPASMDDAVEERSFEGQEKNFRALLNRHFNRENLLKDEEEKFKKDLSHKADGRLTDDQLSSLIAGQHTYQIIPLSLPCKASKYRGTNAYIDSLGRVKDLPTNSRASRICSTDIRGDCFLSTAFDDEDVFERVDFTKEDYEGLMAHPPDPKGRWNETEALAQLMKSQQSHQQQQISSSLSKKEDQKEKKEGKEKRCEFCHKTEEQLRQAATTTTTTSSSSPSENETLSSSPSSSSSIDGQHGQEKSENLGESNTPKKENEKEENEKKKKSSSNSSSKLKRCGRCGEAYYCSEECQRADWKFHKRICTPNKST</sequence>
<dbReference type="GO" id="GO:0008270">
    <property type="term" value="F:zinc ion binding"/>
    <property type="evidence" value="ECO:0007669"/>
    <property type="project" value="UniProtKB-KW"/>
</dbReference>
<keyword evidence="1" id="KW-0479">Metal-binding</keyword>
<accession>A0A2C6KUY2</accession>
<dbReference type="Gene3D" id="6.10.140.2220">
    <property type="match status" value="1"/>
</dbReference>
<dbReference type="SUPFAM" id="SSF144232">
    <property type="entry name" value="HIT/MYND zinc finger-like"/>
    <property type="match status" value="1"/>
</dbReference>
<reference evidence="7 8" key="1">
    <citation type="journal article" date="2017" name="Int. J. Parasitol.">
        <title>The genome of the protozoan parasite Cystoisospora suis and a reverse vaccinology approach to identify vaccine candidates.</title>
        <authorList>
            <person name="Palmieri N."/>
            <person name="Shrestha A."/>
            <person name="Ruttkowski B."/>
            <person name="Beck T."/>
            <person name="Vogl C."/>
            <person name="Tomley F."/>
            <person name="Blake D.P."/>
            <person name="Joachim A."/>
        </authorList>
    </citation>
    <scope>NUCLEOTIDE SEQUENCE [LARGE SCALE GENOMIC DNA]</scope>
    <source>
        <strain evidence="7 8">Wien I</strain>
    </source>
</reference>
<dbReference type="GeneID" id="94428897"/>
<dbReference type="InterPro" id="IPR002893">
    <property type="entry name" value="Znf_MYND"/>
</dbReference>
<feature type="domain" description="MYND-type" evidence="6">
    <location>
        <begin position="282"/>
        <end position="320"/>
    </location>
</feature>
<keyword evidence="2 4" id="KW-0863">Zinc-finger</keyword>
<comment type="caution">
    <text evidence="7">The sequence shown here is derived from an EMBL/GenBank/DDBJ whole genome shotgun (WGS) entry which is preliminary data.</text>
</comment>
<dbReference type="VEuPathDB" id="ToxoDB:CSUI_005510"/>
<feature type="compositionally biased region" description="Basic and acidic residues" evidence="5">
    <location>
        <begin position="255"/>
        <end position="280"/>
    </location>
</feature>
<dbReference type="Proteomes" id="UP000221165">
    <property type="component" value="Unassembled WGS sequence"/>
</dbReference>
<evidence type="ECO:0000259" key="6">
    <source>
        <dbReference type="PROSITE" id="PS50865"/>
    </source>
</evidence>
<evidence type="ECO:0000256" key="4">
    <source>
        <dbReference type="PROSITE-ProRule" id="PRU00134"/>
    </source>
</evidence>
<evidence type="ECO:0000313" key="8">
    <source>
        <dbReference type="Proteomes" id="UP000221165"/>
    </source>
</evidence>
<protein>
    <submittedName>
        <fullName evidence="7">Mynd finger domain-containing protein</fullName>
    </submittedName>
</protein>
<evidence type="ECO:0000256" key="5">
    <source>
        <dbReference type="SAM" id="MobiDB-lite"/>
    </source>
</evidence>
<feature type="compositionally biased region" description="Low complexity" evidence="5">
    <location>
        <begin position="180"/>
        <end position="193"/>
    </location>
</feature>
<dbReference type="PROSITE" id="PS50865">
    <property type="entry name" value="ZF_MYND_2"/>
    <property type="match status" value="1"/>
</dbReference>
<name>A0A2C6KUY2_9APIC</name>
<evidence type="ECO:0000256" key="3">
    <source>
        <dbReference type="ARBA" id="ARBA00022833"/>
    </source>
</evidence>
<organism evidence="7 8">
    <name type="scientific">Cystoisospora suis</name>
    <dbReference type="NCBI Taxonomy" id="483139"/>
    <lineage>
        <taxon>Eukaryota</taxon>
        <taxon>Sar</taxon>
        <taxon>Alveolata</taxon>
        <taxon>Apicomplexa</taxon>
        <taxon>Conoidasida</taxon>
        <taxon>Coccidia</taxon>
        <taxon>Eucoccidiorida</taxon>
        <taxon>Eimeriorina</taxon>
        <taxon>Sarcocystidae</taxon>
        <taxon>Cystoisospora</taxon>
    </lineage>
</organism>
<feature type="compositionally biased region" description="Basic and acidic residues" evidence="5">
    <location>
        <begin position="194"/>
        <end position="209"/>
    </location>
</feature>
<dbReference type="OrthoDB" id="341421at2759"/>
<gene>
    <name evidence="7" type="ORF">CSUI_005510</name>
</gene>
<dbReference type="EMBL" id="MIGC01002668">
    <property type="protein sequence ID" value="PHJ20649.1"/>
    <property type="molecule type" value="Genomic_DNA"/>
</dbReference>
<dbReference type="RefSeq" id="XP_067922335.1">
    <property type="nucleotide sequence ID" value="XM_068065686.1"/>
</dbReference>
<keyword evidence="3" id="KW-0862">Zinc</keyword>
<evidence type="ECO:0000256" key="2">
    <source>
        <dbReference type="ARBA" id="ARBA00022771"/>
    </source>
</evidence>
<feature type="region of interest" description="Disordered" evidence="5">
    <location>
        <begin position="177"/>
        <end position="209"/>
    </location>
</feature>
<dbReference type="AlphaFoldDB" id="A0A2C6KUY2"/>
<keyword evidence="8" id="KW-1185">Reference proteome</keyword>
<proteinExistence type="predicted"/>
<feature type="region of interest" description="Disordered" evidence="5">
    <location>
        <begin position="221"/>
        <end position="296"/>
    </location>
</feature>
<feature type="compositionally biased region" description="Low complexity" evidence="5">
    <location>
        <begin position="225"/>
        <end position="250"/>
    </location>
</feature>
<evidence type="ECO:0000313" key="7">
    <source>
        <dbReference type="EMBL" id="PHJ20649.1"/>
    </source>
</evidence>